<organism evidence="1 2">
    <name type="scientific">Elaeophora elaphi</name>
    <dbReference type="NCBI Taxonomy" id="1147741"/>
    <lineage>
        <taxon>Eukaryota</taxon>
        <taxon>Metazoa</taxon>
        <taxon>Ecdysozoa</taxon>
        <taxon>Nematoda</taxon>
        <taxon>Chromadorea</taxon>
        <taxon>Rhabditida</taxon>
        <taxon>Spirurina</taxon>
        <taxon>Spiruromorpha</taxon>
        <taxon>Filarioidea</taxon>
        <taxon>Onchocercidae</taxon>
        <taxon>Elaeophora</taxon>
    </lineage>
</organism>
<dbReference type="Proteomes" id="UP000050640">
    <property type="component" value="Unplaced"/>
</dbReference>
<dbReference type="PANTHER" id="PTHR33995:SF13">
    <property type="entry name" value="CTCK DOMAIN-CONTAINING PROTEIN"/>
    <property type="match status" value="1"/>
</dbReference>
<protein>
    <submittedName>
        <fullName evidence="2">Bursicon subunit alpha</fullName>
    </submittedName>
</protein>
<dbReference type="AlphaFoldDB" id="A0A0R3RUT3"/>
<keyword evidence="1" id="KW-1185">Reference proteome</keyword>
<evidence type="ECO:0000313" key="2">
    <source>
        <dbReference type="WBParaSite" id="EEL_0000580201-mRNA-1"/>
    </source>
</evidence>
<evidence type="ECO:0000313" key="1">
    <source>
        <dbReference type="Proteomes" id="UP000050640"/>
    </source>
</evidence>
<proteinExistence type="predicted"/>
<dbReference type="InterPro" id="IPR029034">
    <property type="entry name" value="Cystine-knot_cytokine"/>
</dbReference>
<dbReference type="WBParaSite" id="EEL_0000580201-mRNA-1">
    <property type="protein sequence ID" value="EEL_0000580201-mRNA-1"/>
    <property type="gene ID" value="EEL_0000580201"/>
</dbReference>
<dbReference type="SUPFAM" id="SSF57501">
    <property type="entry name" value="Cystine-knot cytokines"/>
    <property type="match status" value="1"/>
</dbReference>
<sequence>MNEANSGDQSYDYDEIEQFINPSIENYTETKKSRIISHSHRRSLSTAKRCIPYSEKYLYQLLERTGMLNQWLMANNPEEAGRNFARSYKNFFKTKFDYFDSPQDDDGLPSDVDHTNLYKQFEDVSLPLTCNDLCQNIIWKLNEALIKEKNDTLSLSVPFLDDAQPHIINTSLINSSSNCQSGMFIPIGKCIPQGAEEFDDHSKLCTSCHGVYMLGKMCFPRFINAVRCESQIQTSGCIFDKISTQAHGSCYMRTLTLQVLRNRGDEKCHEWHHEYIQVPTSCECQLDTESILLSAVKL</sequence>
<reference evidence="2" key="1">
    <citation type="submission" date="2017-02" db="UniProtKB">
        <authorList>
            <consortium name="WormBaseParasite"/>
        </authorList>
    </citation>
    <scope>IDENTIFICATION</scope>
</reference>
<name>A0A0R3RUT3_9BILA</name>
<accession>A0A0R3RUT3</accession>
<dbReference type="PANTHER" id="PTHR33995">
    <property type="entry name" value="PROTEIN CBG18546"/>
    <property type="match status" value="1"/>
</dbReference>